<evidence type="ECO:0000313" key="24">
    <source>
        <dbReference type="RefSeq" id="XP_072584955.1"/>
    </source>
</evidence>
<evidence type="ECO:0000313" key="23">
    <source>
        <dbReference type="RefSeq" id="XP_025844754.1"/>
    </source>
</evidence>
<proteinExistence type="inferred from homology"/>
<dbReference type="InterPro" id="IPR000315">
    <property type="entry name" value="Znf_B-box"/>
</dbReference>
<dbReference type="InterPro" id="IPR001870">
    <property type="entry name" value="B30.2/SPRY"/>
</dbReference>
<evidence type="ECO:0000256" key="18">
    <source>
        <dbReference type="SAM" id="Coils"/>
    </source>
</evidence>
<evidence type="ECO:0000313" key="22">
    <source>
        <dbReference type="Proteomes" id="UP001652641"/>
    </source>
</evidence>
<feature type="domain" description="B box-type" evidence="20">
    <location>
        <begin position="124"/>
        <end position="160"/>
    </location>
</feature>
<evidence type="ECO:0000259" key="21">
    <source>
        <dbReference type="PROSITE" id="PS50188"/>
    </source>
</evidence>
<dbReference type="InterPro" id="IPR003877">
    <property type="entry name" value="SPRY_dom"/>
</dbReference>
<keyword evidence="22" id="KW-1185">Reference proteome</keyword>
<evidence type="ECO:0000256" key="13">
    <source>
        <dbReference type="ARBA" id="ARBA00022833"/>
    </source>
</evidence>
<comment type="subcellular location">
    <subcellularLocation>
        <location evidence="3">Cytoplasm</location>
    </subcellularLocation>
    <subcellularLocation>
        <location evidence="2">Nucleus</location>
    </subcellularLocation>
</comment>
<dbReference type="Pfam" id="PF15227">
    <property type="entry name" value="zf-C3HC4_4"/>
    <property type="match status" value="1"/>
</dbReference>
<accession>A0A3Q7RG47</accession>
<dbReference type="InterPro" id="IPR013083">
    <property type="entry name" value="Znf_RING/FYVE/PHD"/>
</dbReference>
<feature type="coiled-coil region" evidence="18">
    <location>
        <begin position="175"/>
        <end position="209"/>
    </location>
</feature>
<dbReference type="InterPro" id="IPR003879">
    <property type="entry name" value="Butyrophylin_SPRY"/>
</dbReference>
<reference key="1">
    <citation type="submission" date="2019-01" db="UniProtKB">
        <authorList>
            <consortium name="RefSeq"/>
        </authorList>
    </citation>
    <scope>IDENTIFICATION</scope>
</reference>
<dbReference type="SMART" id="SM00449">
    <property type="entry name" value="SPRY"/>
    <property type="match status" value="1"/>
</dbReference>
<dbReference type="GO" id="GO:0008270">
    <property type="term" value="F:zinc ion binding"/>
    <property type="evidence" value="ECO:0007669"/>
    <property type="project" value="UniProtKB-KW"/>
</dbReference>
<dbReference type="Gene3D" id="3.30.160.60">
    <property type="entry name" value="Classic Zinc Finger"/>
    <property type="match status" value="1"/>
</dbReference>
<evidence type="ECO:0000256" key="1">
    <source>
        <dbReference type="ARBA" id="ARBA00000900"/>
    </source>
</evidence>
<evidence type="ECO:0000259" key="19">
    <source>
        <dbReference type="PROSITE" id="PS50089"/>
    </source>
</evidence>
<evidence type="ECO:0000256" key="7">
    <source>
        <dbReference type="ARBA" id="ARBA00022490"/>
    </source>
</evidence>
<dbReference type="Pfam" id="PF00643">
    <property type="entry name" value="zf-B_box"/>
    <property type="match status" value="1"/>
</dbReference>
<keyword evidence="14" id="KW-0832">Ubl conjugation</keyword>
<dbReference type="Pfam" id="PF00622">
    <property type="entry name" value="SPRY"/>
    <property type="match status" value="1"/>
</dbReference>
<dbReference type="GO" id="GO:0061630">
    <property type="term" value="F:ubiquitin protein ligase activity"/>
    <property type="evidence" value="ECO:0007669"/>
    <property type="project" value="UniProtKB-EC"/>
</dbReference>
<dbReference type="PROSITE" id="PS50119">
    <property type="entry name" value="ZF_BBOX"/>
    <property type="match status" value="1"/>
</dbReference>
<dbReference type="KEGG" id="vvp:112912221"/>
<evidence type="ECO:0000256" key="11">
    <source>
        <dbReference type="ARBA" id="ARBA00022771"/>
    </source>
</evidence>
<dbReference type="SUPFAM" id="SSF49899">
    <property type="entry name" value="Concanavalin A-like lectins/glucanases"/>
    <property type="match status" value="1"/>
</dbReference>
<evidence type="ECO:0000256" key="3">
    <source>
        <dbReference type="ARBA" id="ARBA00004496"/>
    </source>
</evidence>
<evidence type="ECO:0000256" key="8">
    <source>
        <dbReference type="ARBA" id="ARBA00022553"/>
    </source>
</evidence>
<evidence type="ECO:0000256" key="10">
    <source>
        <dbReference type="ARBA" id="ARBA00022723"/>
    </source>
</evidence>
<dbReference type="EC" id="2.3.2.27" evidence="6"/>
<evidence type="ECO:0000256" key="2">
    <source>
        <dbReference type="ARBA" id="ARBA00004123"/>
    </source>
</evidence>
<keyword evidence="7" id="KW-0963">Cytoplasm</keyword>
<dbReference type="Gene3D" id="2.60.120.920">
    <property type="match status" value="1"/>
</dbReference>
<dbReference type="PANTHER" id="PTHR24103">
    <property type="entry name" value="E3 UBIQUITIN-PROTEIN LIGASE TRIM"/>
    <property type="match status" value="1"/>
</dbReference>
<dbReference type="GeneID" id="112912221"/>
<dbReference type="SUPFAM" id="SSF57850">
    <property type="entry name" value="RING/U-box"/>
    <property type="match status" value="1"/>
</dbReference>
<dbReference type="Gene3D" id="3.30.40.10">
    <property type="entry name" value="Zinc/RING finger domain, C3HC4 (zinc finger)"/>
    <property type="match status" value="1"/>
</dbReference>
<dbReference type="OMA" id="DMKMHIC"/>
<keyword evidence="16" id="KW-0539">Nucleus</keyword>
<dbReference type="GO" id="GO:0005737">
    <property type="term" value="C:cytoplasm"/>
    <property type="evidence" value="ECO:0007669"/>
    <property type="project" value="UniProtKB-SubCell"/>
</dbReference>
<dbReference type="GO" id="GO:0140374">
    <property type="term" value="P:antiviral innate immune response"/>
    <property type="evidence" value="ECO:0007669"/>
    <property type="project" value="Ensembl"/>
</dbReference>
<dbReference type="SMART" id="SM00589">
    <property type="entry name" value="PRY"/>
    <property type="match status" value="1"/>
</dbReference>
<organism evidence="22 23">
    <name type="scientific">Vulpes vulpes</name>
    <name type="common">Red fox</name>
    <dbReference type="NCBI Taxonomy" id="9627"/>
    <lineage>
        <taxon>Eukaryota</taxon>
        <taxon>Metazoa</taxon>
        <taxon>Chordata</taxon>
        <taxon>Craniata</taxon>
        <taxon>Vertebrata</taxon>
        <taxon>Euteleostomi</taxon>
        <taxon>Mammalia</taxon>
        <taxon>Eutheria</taxon>
        <taxon>Laurasiatheria</taxon>
        <taxon>Carnivora</taxon>
        <taxon>Caniformia</taxon>
        <taxon>Canidae</taxon>
        <taxon>Vulpes</taxon>
    </lineage>
</organism>
<keyword evidence="9" id="KW-0808">Transferase</keyword>
<dbReference type="InterPro" id="IPR050143">
    <property type="entry name" value="TRIM/RBCC"/>
</dbReference>
<dbReference type="CTD" id="81786"/>
<dbReference type="RefSeq" id="XP_072584955.1">
    <property type="nucleotide sequence ID" value="XM_072728854.1"/>
</dbReference>
<comment type="similarity">
    <text evidence="5">Belongs to the TRIM/RBCC family.</text>
</comment>
<feature type="domain" description="RING-type" evidence="19">
    <location>
        <begin position="29"/>
        <end position="80"/>
    </location>
</feature>
<evidence type="ECO:0000256" key="5">
    <source>
        <dbReference type="ARBA" id="ARBA00008518"/>
    </source>
</evidence>
<reference evidence="23" key="2">
    <citation type="submission" date="2025-04" db="UniProtKB">
        <authorList>
            <consortium name="RefSeq"/>
        </authorList>
    </citation>
    <scope>IDENTIFICATION</scope>
    <source>
        <strain evidence="23">TameXAggressive cross</strain>
        <tissue evidence="23">Blood</tissue>
        <tissue evidence="24">Cell line</tissue>
    </source>
</reference>
<evidence type="ECO:0000256" key="16">
    <source>
        <dbReference type="ARBA" id="ARBA00023242"/>
    </source>
</evidence>
<dbReference type="RefSeq" id="XP_025844754.1">
    <property type="nucleotide sequence ID" value="XM_025988969.1"/>
</dbReference>
<dbReference type="GO" id="GO:0005634">
    <property type="term" value="C:nucleus"/>
    <property type="evidence" value="ECO:0007669"/>
    <property type="project" value="UniProtKB-SubCell"/>
</dbReference>
<evidence type="ECO:0000256" key="4">
    <source>
        <dbReference type="ARBA" id="ARBA00004906"/>
    </source>
</evidence>
<dbReference type="STRING" id="9627.ENSVVUP00000003606"/>
<comment type="catalytic activity">
    <reaction evidence="1">
        <text>S-ubiquitinyl-[E2 ubiquitin-conjugating enzyme]-L-cysteine + [acceptor protein]-L-lysine = [E2 ubiquitin-conjugating enzyme]-L-cysteine + N(6)-ubiquitinyl-[acceptor protein]-L-lysine.</text>
        <dbReference type="EC" id="2.3.2.27"/>
    </reaction>
</comment>
<keyword evidence="10" id="KW-0479">Metal-binding</keyword>
<evidence type="ECO:0000256" key="14">
    <source>
        <dbReference type="ARBA" id="ARBA00022843"/>
    </source>
</evidence>
<gene>
    <name evidence="23 24" type="primary">TRIM7</name>
</gene>
<feature type="domain" description="B30.2/SPRY" evidence="21">
    <location>
        <begin position="348"/>
        <end position="535"/>
    </location>
</feature>
<dbReference type="PROSITE" id="PS50089">
    <property type="entry name" value="ZF_RING_2"/>
    <property type="match status" value="1"/>
</dbReference>
<keyword evidence="12" id="KW-0833">Ubl conjugation pathway</keyword>
<dbReference type="FunFam" id="2.60.120.920:FF:000025">
    <property type="entry name" value="E3 ubiquitin-protein ligase TRIM41 isoform X1"/>
    <property type="match status" value="1"/>
</dbReference>
<dbReference type="InterPro" id="IPR013320">
    <property type="entry name" value="ConA-like_dom_sf"/>
</dbReference>
<name>A0A3Q7RG47_VULVU</name>
<dbReference type="InterPro" id="IPR017907">
    <property type="entry name" value="Znf_RING_CS"/>
</dbReference>
<dbReference type="PROSITE" id="PS50188">
    <property type="entry name" value="B302_SPRY"/>
    <property type="match status" value="1"/>
</dbReference>
<dbReference type="PROSITE" id="PS00518">
    <property type="entry name" value="ZF_RING_1"/>
    <property type="match status" value="1"/>
</dbReference>
<evidence type="ECO:0000256" key="9">
    <source>
        <dbReference type="ARBA" id="ARBA00022679"/>
    </source>
</evidence>
<keyword evidence="11 17" id="KW-0863">Zinc-finger</keyword>
<dbReference type="CDD" id="cd13740">
    <property type="entry name" value="SPRY_PRY_TRIM7"/>
    <property type="match status" value="1"/>
</dbReference>
<evidence type="ECO:0000256" key="6">
    <source>
        <dbReference type="ARBA" id="ARBA00012483"/>
    </source>
</evidence>
<dbReference type="SMART" id="SM00184">
    <property type="entry name" value="RING"/>
    <property type="match status" value="1"/>
</dbReference>
<sequence length="535" mass="59082">MAAVGLRTDPGAGAEALALAAELQGETTCSICLELFREPVSVECGHSFCRSCIARCWERPGPGPGPGPGLPCPLPCPQCREPVRPSQLRPNRHLASVATLLRRFSLPGAAPGERGLAEAAGPGCAQHGEPLKLYCQDDGRAICVVCDRAREHRAHAVLPLDEAVQEAQELLESRLKVLKKDLEDYEAFRSTEEKESKELLKQMAAEREKAGAEFQALRAFLVEQEGRLLGRLEELSREVTQKRNENIAQLEGEITQLSKLSSQIQETSQKPDLEFLQEFKNTLSRCSNVPGPKPTTVSSEMKNKVWNVSLKTFVLKGLLKKFKEDLREELEKEEKVCSWGIGGGEGADRAVPGACVGRLSLSLPSVELTLDPDTANPRLILSLDLKSVRLGQRAQDLPCHPCRFDTNTRVLASCGFSSGRHHWEVEVGSKDGWAFGVARESVRRKGLTPFTPEEGVWALQLHGGKYWAVTSPERTPLGCGHLSRVRVALDLEVGAVSFYAAEDMRHLYTFRVNFHERVFPLFSVCSTGTYLRIWP</sequence>
<dbReference type="Proteomes" id="UP001652641">
    <property type="component" value="Chromosome 12"/>
</dbReference>
<dbReference type="InterPro" id="IPR006574">
    <property type="entry name" value="PRY"/>
</dbReference>
<dbReference type="InterPro" id="IPR043136">
    <property type="entry name" value="B30.2/SPRY_sf"/>
</dbReference>
<comment type="pathway">
    <text evidence="4">Protein modification; protein ubiquitination.</text>
</comment>
<protein>
    <recommendedName>
        <fullName evidence="6">RING-type E3 ubiquitin transferase</fullName>
        <ecNumber evidence="6">2.3.2.27</ecNumber>
    </recommendedName>
</protein>
<evidence type="ECO:0000256" key="17">
    <source>
        <dbReference type="PROSITE-ProRule" id="PRU00024"/>
    </source>
</evidence>
<dbReference type="InterPro" id="IPR001841">
    <property type="entry name" value="Znf_RING"/>
</dbReference>
<dbReference type="SMART" id="SM00336">
    <property type="entry name" value="BBOX"/>
    <property type="match status" value="1"/>
</dbReference>
<keyword evidence="15 18" id="KW-0175">Coiled coil</keyword>
<dbReference type="AlphaFoldDB" id="A0A3Q7RG47"/>
<evidence type="ECO:0000256" key="15">
    <source>
        <dbReference type="ARBA" id="ARBA00023054"/>
    </source>
</evidence>
<dbReference type="Pfam" id="PF13765">
    <property type="entry name" value="PRY"/>
    <property type="match status" value="1"/>
</dbReference>
<evidence type="ECO:0000259" key="20">
    <source>
        <dbReference type="PROSITE" id="PS50119"/>
    </source>
</evidence>
<keyword evidence="13" id="KW-0862">Zinc</keyword>
<dbReference type="PRINTS" id="PR01407">
    <property type="entry name" value="BUTYPHLNCDUF"/>
</dbReference>
<dbReference type="CDD" id="cd19762">
    <property type="entry name" value="Bbox2_TRIM7-like"/>
    <property type="match status" value="1"/>
</dbReference>
<keyword evidence="8" id="KW-0597">Phosphoprotein</keyword>
<evidence type="ECO:0000256" key="12">
    <source>
        <dbReference type="ARBA" id="ARBA00022786"/>
    </source>
</evidence>
<dbReference type="SUPFAM" id="SSF57845">
    <property type="entry name" value="B-box zinc-binding domain"/>
    <property type="match status" value="1"/>
</dbReference>